<dbReference type="Pfam" id="PF12260">
    <property type="entry name" value="PIP49_C"/>
    <property type="match status" value="1"/>
</dbReference>
<dbReference type="Pfam" id="PF14875">
    <property type="entry name" value="PIP49_N"/>
    <property type="match status" value="1"/>
</dbReference>
<keyword evidence="3 9" id="KW-0812">Transmembrane</keyword>
<dbReference type="Ensembl" id="ENSNMLT00000004701.1">
    <property type="protein sequence ID" value="ENSNMLP00000004097.1"/>
    <property type="gene ID" value="ENSNMLG00000003016.1"/>
</dbReference>
<keyword evidence="4" id="KW-0256">Endoplasmic reticulum</keyword>
<sequence length="424" mass="48360">MARAAVPWGVFRKPLYVQARYLHMKYLFFSWLAVFVGSWIVYVEYSSYTELCRGHDCKNSICDKFRKGVIDGSACSSLCEKDTLYLGKCFTAKPNNQVYSGSWGDLDAVIKCQLDDAPRYDLGNKPRREAASYDTPPKGTSVEKFREMIYNHLKAKVGDQADLTELATQVLSISDANRDGHISLPEARSTWALLQLNEFLLALVLQDREHTPKLLGFCGDLYVTEKVPHSPLYGITLPWLIEVWIPAGLRRRMDQWFTPSWPRKAKISIGLLELVEDVFHGNFGSFLMCDVSPITFGYNDRHDFKVIDARNIVPEAVFQENIRQQRCDNDEDCVYGSDCVTSCDLTKHRCTTDVARPNLAKACEALKDYILRGVPSDMREELEKQLYACIALKGTNEQMEIEHSLILNNLKTLLWKQISHTKDS</sequence>
<dbReference type="Proteomes" id="UP000694523">
    <property type="component" value="Unplaced"/>
</dbReference>
<dbReference type="PANTHER" id="PTHR21093:SF4">
    <property type="entry name" value="DIVERGENT PROTEIN KINASE DOMAIN 1A"/>
    <property type="match status" value="1"/>
</dbReference>
<protein>
    <submittedName>
        <fullName evidence="11">Divergent protein kinase domain 1Ab</fullName>
    </submittedName>
</protein>
<evidence type="ECO:0000256" key="5">
    <source>
        <dbReference type="ARBA" id="ARBA00022968"/>
    </source>
</evidence>
<evidence type="ECO:0000256" key="7">
    <source>
        <dbReference type="ARBA" id="ARBA00023136"/>
    </source>
</evidence>
<keyword evidence="6 9" id="KW-1133">Transmembrane helix</keyword>
<proteinExistence type="inferred from homology"/>
<feature type="domain" description="FAM69 N-terminal" evidence="10">
    <location>
        <begin position="19"/>
        <end position="173"/>
    </location>
</feature>
<evidence type="ECO:0000259" key="10">
    <source>
        <dbReference type="SMART" id="SM01299"/>
    </source>
</evidence>
<evidence type="ECO:0000256" key="9">
    <source>
        <dbReference type="SAM" id="Phobius"/>
    </source>
</evidence>
<evidence type="ECO:0000256" key="2">
    <source>
        <dbReference type="ARBA" id="ARBA00006338"/>
    </source>
</evidence>
<keyword evidence="7 9" id="KW-0472">Membrane</keyword>
<accession>A0A8C6SCE4</accession>
<dbReference type="GO" id="GO:0005789">
    <property type="term" value="C:endoplasmic reticulum membrane"/>
    <property type="evidence" value="ECO:0007669"/>
    <property type="project" value="UniProtKB-SubCell"/>
</dbReference>
<evidence type="ECO:0000256" key="3">
    <source>
        <dbReference type="ARBA" id="ARBA00022692"/>
    </source>
</evidence>
<name>A0A8C6SCE4_9GOBI</name>
<dbReference type="AlphaFoldDB" id="A0A8C6SCE4"/>
<dbReference type="InterPro" id="IPR029244">
    <property type="entry name" value="FAM69_N"/>
</dbReference>
<comment type="subcellular location">
    <subcellularLocation>
        <location evidence="1">Endoplasmic reticulum membrane</location>
        <topology evidence="1">Single-pass type II membrane protein</topology>
    </subcellularLocation>
</comment>
<evidence type="ECO:0000256" key="4">
    <source>
        <dbReference type="ARBA" id="ARBA00022824"/>
    </source>
</evidence>
<evidence type="ECO:0000256" key="8">
    <source>
        <dbReference type="ARBA" id="ARBA00023157"/>
    </source>
</evidence>
<reference evidence="11" key="1">
    <citation type="submission" date="2025-08" db="UniProtKB">
        <authorList>
            <consortium name="Ensembl"/>
        </authorList>
    </citation>
    <scope>IDENTIFICATION</scope>
</reference>
<keyword evidence="8" id="KW-1015">Disulfide bond</keyword>
<feature type="transmembrane region" description="Helical" evidence="9">
    <location>
        <begin position="21"/>
        <end position="42"/>
    </location>
</feature>
<keyword evidence="12" id="KW-1185">Reference proteome</keyword>
<dbReference type="InterPro" id="IPR022049">
    <property type="entry name" value="FAM69_kinase_dom"/>
</dbReference>
<dbReference type="SMART" id="SM01299">
    <property type="entry name" value="PIP49_N"/>
    <property type="match status" value="1"/>
</dbReference>
<keyword evidence="5" id="KW-0735">Signal-anchor</keyword>
<evidence type="ECO:0000256" key="1">
    <source>
        <dbReference type="ARBA" id="ARBA00004648"/>
    </source>
</evidence>
<organism evidence="11 12">
    <name type="scientific">Neogobius melanostomus</name>
    <name type="common">round goby</name>
    <dbReference type="NCBI Taxonomy" id="47308"/>
    <lineage>
        <taxon>Eukaryota</taxon>
        <taxon>Metazoa</taxon>
        <taxon>Chordata</taxon>
        <taxon>Craniata</taxon>
        <taxon>Vertebrata</taxon>
        <taxon>Euteleostomi</taxon>
        <taxon>Actinopterygii</taxon>
        <taxon>Neopterygii</taxon>
        <taxon>Teleostei</taxon>
        <taxon>Neoteleostei</taxon>
        <taxon>Acanthomorphata</taxon>
        <taxon>Gobiaria</taxon>
        <taxon>Gobiiformes</taxon>
        <taxon>Gobioidei</taxon>
        <taxon>Gobiidae</taxon>
        <taxon>Benthophilinae</taxon>
        <taxon>Neogobiini</taxon>
        <taxon>Neogobius</taxon>
    </lineage>
</organism>
<evidence type="ECO:0000313" key="11">
    <source>
        <dbReference type="Ensembl" id="ENSNMLP00000004097.1"/>
    </source>
</evidence>
<reference evidence="11" key="2">
    <citation type="submission" date="2025-09" db="UniProtKB">
        <authorList>
            <consortium name="Ensembl"/>
        </authorList>
    </citation>
    <scope>IDENTIFICATION</scope>
</reference>
<evidence type="ECO:0000313" key="12">
    <source>
        <dbReference type="Proteomes" id="UP000694523"/>
    </source>
</evidence>
<comment type="similarity">
    <text evidence="2">Belongs to the DIPK family.</text>
</comment>
<dbReference type="PANTHER" id="PTHR21093">
    <property type="entry name" value="DIVERGENT PROTEIN KINASE DOMAIN 1C-RELATED"/>
    <property type="match status" value="1"/>
</dbReference>
<evidence type="ECO:0000256" key="6">
    <source>
        <dbReference type="ARBA" id="ARBA00022989"/>
    </source>
</evidence>